<gene>
    <name evidence="2" type="ORF">L207DRAFT_412898</name>
</gene>
<sequence length="668" mass="76077">MDLDDIEAHREPLIYPDEDTGSAYETTSEEEQSSSHDEQAILTRSSRASSVRSRGKKTTRRETFEFEDEELSDAGERQSRGRVSNSPSIDDHILEDVQAWASNFQAPESPGEIRAPRRRTAGSRTRKRALKPANKVRVKRLKRYYSNDYRELLNIDIEDTAARRLQEDDYPLPASQIGSSTWTSSEKDRFFTALTRLGRDNVRGIATQIGSKSELQVQEYIQLLHQGISEKRLHEGRLLAPTDMPAAIQISDECSSVLERAGDALAIRQELAEEKIEKTKFGDSWLLNREVSRFMEKRRKEEGGEAALDEILPAVNLFNLKNWLELSEKVFMNPAEPYEEENWQTLVETGETPAIRATAFTDFHSIAVNITKRLVSTTFYCTMSRLRARDLNKFKHAEVSSGDVEAAINILGLKANDSKFWTGAARRCHLQVINDDPMEDEDEEEDNDKQEYPPMTYDEVESALQQSPSSPSRSRSTSRPMHSRLSSRCSAYSDPALSSPSSLDLGLDFSSSDCSVQDYPTSAAENSDLSSFSSSSSTHFHFSSRRYEAKLKKKVTRRAADKAEDEYTEAFDMQASQLEETRLWALLKQDPPFEEEKVELLEELEMGKRKRGGGDGDWREWVGYFSPWETMEAPLLEEEFARNRRISRKVKRRRVGEVLEDSGASEET</sequence>
<dbReference type="Proteomes" id="UP000235786">
    <property type="component" value="Unassembled WGS sequence"/>
</dbReference>
<feature type="region of interest" description="Disordered" evidence="1">
    <location>
        <begin position="1"/>
        <end position="88"/>
    </location>
</feature>
<dbReference type="GO" id="GO:0000500">
    <property type="term" value="C:RNA polymerase I upstream activating factor complex"/>
    <property type="evidence" value="ECO:0007669"/>
    <property type="project" value="InterPro"/>
</dbReference>
<dbReference type="SUPFAM" id="SSF46689">
    <property type="entry name" value="Homeodomain-like"/>
    <property type="match status" value="1"/>
</dbReference>
<feature type="non-terminal residue" evidence="2">
    <location>
        <position position="668"/>
    </location>
</feature>
<dbReference type="InterPro" id="IPR039601">
    <property type="entry name" value="Rrn5"/>
</dbReference>
<evidence type="ECO:0000313" key="3">
    <source>
        <dbReference type="Proteomes" id="UP000235786"/>
    </source>
</evidence>
<dbReference type="Gene3D" id="1.10.10.60">
    <property type="entry name" value="Homeodomain-like"/>
    <property type="match status" value="1"/>
</dbReference>
<dbReference type="GO" id="GO:0000182">
    <property type="term" value="F:rDNA binding"/>
    <property type="evidence" value="ECO:0007669"/>
    <property type="project" value="TreeGrafter"/>
</dbReference>
<dbReference type="OrthoDB" id="2240312at2759"/>
<dbReference type="InterPro" id="IPR009057">
    <property type="entry name" value="Homeodomain-like_sf"/>
</dbReference>
<dbReference type="PANTHER" id="PTHR28079">
    <property type="entry name" value="RNA POLYMERASE I-SPECIFIC TRANSCRIPTION INITIATION FACTOR RRN5"/>
    <property type="match status" value="1"/>
</dbReference>
<dbReference type="STRING" id="1149755.A0A2J6SA15"/>
<feature type="region of interest" description="Disordered" evidence="1">
    <location>
        <begin position="433"/>
        <end position="494"/>
    </location>
</feature>
<evidence type="ECO:0000256" key="1">
    <source>
        <dbReference type="SAM" id="MobiDB-lite"/>
    </source>
</evidence>
<name>A0A2J6SA15_HYAVF</name>
<dbReference type="GO" id="GO:0001181">
    <property type="term" value="F:RNA polymerase I general transcription initiation factor activity"/>
    <property type="evidence" value="ECO:0007669"/>
    <property type="project" value="TreeGrafter"/>
</dbReference>
<keyword evidence="3" id="KW-1185">Reference proteome</keyword>
<dbReference type="GO" id="GO:0042790">
    <property type="term" value="P:nucleolar large rRNA transcription by RNA polymerase I"/>
    <property type="evidence" value="ECO:0007669"/>
    <property type="project" value="InterPro"/>
</dbReference>
<accession>A0A2J6SA15</accession>
<feature type="region of interest" description="Disordered" evidence="1">
    <location>
        <begin position="107"/>
        <end position="128"/>
    </location>
</feature>
<feature type="compositionally biased region" description="Polar residues" evidence="1">
    <location>
        <begin position="518"/>
        <end position="529"/>
    </location>
</feature>
<protein>
    <recommendedName>
        <fullName evidence="4">Myb-like domain-containing protein</fullName>
    </recommendedName>
</protein>
<dbReference type="PANTHER" id="PTHR28079:SF1">
    <property type="entry name" value="RNA POLYMERASE I-SPECIFIC TRANSCRIPTION INITIATION FACTOR RRN5"/>
    <property type="match status" value="1"/>
</dbReference>
<feature type="compositionally biased region" description="Basic residues" evidence="1">
    <location>
        <begin position="116"/>
        <end position="128"/>
    </location>
</feature>
<dbReference type="GO" id="GO:0006361">
    <property type="term" value="P:transcription initiation at RNA polymerase I promoter"/>
    <property type="evidence" value="ECO:0007669"/>
    <property type="project" value="TreeGrafter"/>
</dbReference>
<feature type="region of interest" description="Disordered" evidence="1">
    <location>
        <begin position="516"/>
        <end position="538"/>
    </location>
</feature>
<feature type="compositionally biased region" description="Acidic residues" evidence="1">
    <location>
        <begin position="436"/>
        <end position="448"/>
    </location>
</feature>
<feature type="compositionally biased region" description="Basic and acidic residues" evidence="1">
    <location>
        <begin position="1"/>
        <end position="12"/>
    </location>
</feature>
<feature type="compositionally biased region" description="Low complexity" evidence="1">
    <location>
        <begin position="467"/>
        <end position="480"/>
    </location>
</feature>
<proteinExistence type="predicted"/>
<evidence type="ECO:0000313" key="2">
    <source>
        <dbReference type="EMBL" id="PMD47607.1"/>
    </source>
</evidence>
<organism evidence="2 3">
    <name type="scientific">Hyaloscypha variabilis (strain UAMH 11265 / GT02V1 / F)</name>
    <name type="common">Meliniomyces variabilis</name>
    <dbReference type="NCBI Taxonomy" id="1149755"/>
    <lineage>
        <taxon>Eukaryota</taxon>
        <taxon>Fungi</taxon>
        <taxon>Dikarya</taxon>
        <taxon>Ascomycota</taxon>
        <taxon>Pezizomycotina</taxon>
        <taxon>Leotiomycetes</taxon>
        <taxon>Helotiales</taxon>
        <taxon>Hyaloscyphaceae</taxon>
        <taxon>Hyaloscypha</taxon>
        <taxon>Hyaloscypha variabilis</taxon>
    </lineage>
</organism>
<dbReference type="AlphaFoldDB" id="A0A2J6SA15"/>
<dbReference type="EMBL" id="KZ613938">
    <property type="protein sequence ID" value="PMD47607.1"/>
    <property type="molecule type" value="Genomic_DNA"/>
</dbReference>
<evidence type="ECO:0008006" key="4">
    <source>
        <dbReference type="Google" id="ProtNLM"/>
    </source>
</evidence>
<reference evidence="2 3" key="1">
    <citation type="submission" date="2016-04" db="EMBL/GenBank/DDBJ databases">
        <title>A degradative enzymes factory behind the ericoid mycorrhizal symbiosis.</title>
        <authorList>
            <consortium name="DOE Joint Genome Institute"/>
            <person name="Martino E."/>
            <person name="Morin E."/>
            <person name="Grelet G."/>
            <person name="Kuo A."/>
            <person name="Kohler A."/>
            <person name="Daghino S."/>
            <person name="Barry K."/>
            <person name="Choi C."/>
            <person name="Cichocki N."/>
            <person name="Clum A."/>
            <person name="Copeland A."/>
            <person name="Hainaut M."/>
            <person name="Haridas S."/>
            <person name="Labutti K."/>
            <person name="Lindquist E."/>
            <person name="Lipzen A."/>
            <person name="Khouja H.-R."/>
            <person name="Murat C."/>
            <person name="Ohm R."/>
            <person name="Olson A."/>
            <person name="Spatafora J."/>
            <person name="Veneault-Fourrey C."/>
            <person name="Henrissat B."/>
            <person name="Grigoriev I."/>
            <person name="Martin F."/>
            <person name="Perotto S."/>
        </authorList>
    </citation>
    <scope>NUCLEOTIDE SEQUENCE [LARGE SCALE GENOMIC DNA]</scope>
    <source>
        <strain evidence="2 3">F</strain>
    </source>
</reference>